<accession>A0A1Q9CWK9</accession>
<proteinExistence type="predicted"/>
<protein>
    <submittedName>
        <fullName evidence="1">Uncharacterized protein</fullName>
    </submittedName>
</protein>
<organism evidence="1 2">
    <name type="scientific">Symbiodinium microadriaticum</name>
    <name type="common">Dinoflagellate</name>
    <name type="synonym">Zooxanthella microadriatica</name>
    <dbReference type="NCBI Taxonomy" id="2951"/>
    <lineage>
        <taxon>Eukaryota</taxon>
        <taxon>Sar</taxon>
        <taxon>Alveolata</taxon>
        <taxon>Dinophyceae</taxon>
        <taxon>Suessiales</taxon>
        <taxon>Symbiodiniaceae</taxon>
        <taxon>Symbiodinium</taxon>
    </lineage>
</organism>
<dbReference type="OrthoDB" id="411608at2759"/>
<dbReference type="Proteomes" id="UP000186817">
    <property type="component" value="Unassembled WGS sequence"/>
</dbReference>
<evidence type="ECO:0000313" key="1">
    <source>
        <dbReference type="EMBL" id="OLP87306.1"/>
    </source>
</evidence>
<name>A0A1Q9CWK9_SYMMI</name>
<evidence type="ECO:0000313" key="2">
    <source>
        <dbReference type="Proteomes" id="UP000186817"/>
    </source>
</evidence>
<sequence>MVAMETGSAVVELMPGNLPRFVMCVETWDHLRNQRHSIYGGLALLSGQHHICVPGNTSLADHEVRNFREELIYLPLRAVGQAILQAVAIVRMDEQAVRSSYVLRLWVPENMLAIAAGGRLQEEPAAHMNGHVEYTYRFDWKMPARSLTFIAGRFGQMSGRFATFFGLTPAGSIQKAAEEIEDWLQPLHDALTHMFKEDEKPGPAGGPDLQVVLLPAHVCPQGGRGVLRSLAAAFVIAFRFILLVHCVLHQSAPRLLILPMYMLSTGKAMLYALELCLVKAWLGISDCAFSWRDRWLCSGLELYVLQHLMRDAHGHAASMLHLSLLWRGFCRAAQQLPEHGAESRPRCTARTWEKRLGELKELVGGDLAMYLWLGQGCKEHSGVLHQRSVISAAVYPEASATGQVQTGTFDGTYARAQLHQAMQLIQRARRWQQRPRRIEVMQALQWNFRRAYSHVQQQWHTSTAQHGPLNLHSPRQWKLLAVFLGTWSREVDWQCLDRHWGSSCAAVRVWLRLKNWLPYRKRLVAQQKIDTLLRNRCLPLTRGITVQGPRQSLSRPARLAISQTVHRRADWDDSLKSWALSTTSVCLGRSAKFADAQNCSPKSKQASWDEFDDASQEEIAAAQMGSGSKRIEHNWLLPKRPTASEDFRSIRKAVLSLQFLRDRADLRHAARSAATLALQNSGAWKRERRVWKEQKESYTGAATPFRKPRNHVICPDDKVRQYKWWLPTRAYFLMMAWFVQVSNSWSTTSISPEDANGWCTQLLLTFVPQSLHRRMGIRHGGWFLAYMYTSMKAKCFGSGATAGYRTCQKPGHSCVRRIVSYAGWRANSSWRAAGRALKFIVHQVTNTEEIQSLKDARIAMESRINRLVAACVPGQCDTCGRRVDCLQGVVADAGHFYESVQSTQACEAADAILRRAEEDGHSAVTVAGRRRAFFGGVVFRSLRQCLVFTLEELYWLFAAASSLKYAHTGSRVWSFSGLPIGGLLSQATTSFVLGWQEHIWSFDDNKRMAYNFEWSDRMWNHMVARGRYVDDVLWLSYAPFEITGPTGDTISWLETKIQLRARPDASVTITIAITARAQAETQEEPEALLVFVFYKLQHFAGMMRLWKRCQNCEQSCFATNRLMHILDPFAASWMEMRRPWNQMSG</sequence>
<gene>
    <name evidence="1" type="ORF">AK812_SmicGene31491</name>
</gene>
<reference evidence="1 2" key="1">
    <citation type="submission" date="2016-02" db="EMBL/GenBank/DDBJ databases">
        <title>Genome analysis of coral dinoflagellate symbionts highlights evolutionary adaptations to a symbiotic lifestyle.</title>
        <authorList>
            <person name="Aranda M."/>
            <person name="Li Y."/>
            <person name="Liew Y.J."/>
            <person name="Baumgarten S."/>
            <person name="Simakov O."/>
            <person name="Wilson M."/>
            <person name="Piel J."/>
            <person name="Ashoor H."/>
            <person name="Bougouffa S."/>
            <person name="Bajic V.B."/>
            <person name="Ryu T."/>
            <person name="Ravasi T."/>
            <person name="Bayer T."/>
            <person name="Micklem G."/>
            <person name="Kim H."/>
            <person name="Bhak J."/>
            <person name="Lajeunesse T.C."/>
            <person name="Voolstra C.R."/>
        </authorList>
    </citation>
    <scope>NUCLEOTIDE SEQUENCE [LARGE SCALE GENOMIC DNA]</scope>
    <source>
        <strain evidence="1 2">CCMP2467</strain>
    </source>
</reference>
<comment type="caution">
    <text evidence="1">The sequence shown here is derived from an EMBL/GenBank/DDBJ whole genome shotgun (WGS) entry which is preliminary data.</text>
</comment>
<keyword evidence="2" id="KW-1185">Reference proteome</keyword>
<dbReference type="EMBL" id="LSRX01000867">
    <property type="protein sequence ID" value="OLP87306.1"/>
    <property type="molecule type" value="Genomic_DNA"/>
</dbReference>
<dbReference type="AlphaFoldDB" id="A0A1Q9CWK9"/>